<comment type="caution">
    <text evidence="9">The sequence shown here is derived from an EMBL/GenBank/DDBJ whole genome shotgun (WGS) entry which is preliminary data.</text>
</comment>
<evidence type="ECO:0000259" key="8">
    <source>
        <dbReference type="PROSITE" id="PS50237"/>
    </source>
</evidence>
<dbReference type="PANTHER" id="PTHR45670">
    <property type="entry name" value="E3 UBIQUITIN-PROTEIN LIGASE TRIP12"/>
    <property type="match status" value="1"/>
</dbReference>
<evidence type="ECO:0000256" key="7">
    <source>
        <dbReference type="SAM" id="MobiDB-lite"/>
    </source>
</evidence>
<keyword evidence="4" id="KW-0808">Transferase</keyword>
<dbReference type="Proteomes" id="UP001306508">
    <property type="component" value="Unassembled WGS sequence"/>
</dbReference>
<dbReference type="SMART" id="SM00119">
    <property type="entry name" value="HECTc"/>
    <property type="match status" value="1"/>
</dbReference>
<feature type="compositionally biased region" description="Polar residues" evidence="7">
    <location>
        <begin position="8"/>
        <end position="18"/>
    </location>
</feature>
<feature type="region of interest" description="Disordered" evidence="7">
    <location>
        <begin position="1"/>
        <end position="98"/>
    </location>
</feature>
<feature type="active site" description="Glycyl thioester intermediate" evidence="6">
    <location>
        <position position="1459"/>
    </location>
</feature>
<proteinExistence type="inferred from homology"/>
<dbReference type="GO" id="GO:0000209">
    <property type="term" value="P:protein polyubiquitination"/>
    <property type="evidence" value="ECO:0007669"/>
    <property type="project" value="TreeGrafter"/>
</dbReference>
<dbReference type="InterPro" id="IPR000569">
    <property type="entry name" value="HECT_dom"/>
</dbReference>
<evidence type="ECO:0000313" key="10">
    <source>
        <dbReference type="Proteomes" id="UP001306508"/>
    </source>
</evidence>
<dbReference type="InterPro" id="IPR045322">
    <property type="entry name" value="HECTD1/TRIP12-like"/>
</dbReference>
<protein>
    <recommendedName>
        <fullName evidence="3">HECT-type E3 ubiquitin transferase</fullName>
        <ecNumber evidence="3">2.3.2.26</ecNumber>
    </recommendedName>
</protein>
<reference evidence="10" key="1">
    <citation type="submission" date="2023-07" db="EMBL/GenBank/DDBJ databases">
        <title>A draft genome of Kazachstania heterogenica Y-27499.</title>
        <authorList>
            <person name="Donic C."/>
            <person name="Kralova J.S."/>
            <person name="Fidel L."/>
            <person name="Ben-Dor S."/>
            <person name="Jung S."/>
        </authorList>
    </citation>
    <scope>NUCLEOTIDE SEQUENCE [LARGE SCALE GENOMIC DNA]</scope>
    <source>
        <strain evidence="10">Y27499</strain>
    </source>
</reference>
<feature type="region of interest" description="Disordered" evidence="7">
    <location>
        <begin position="621"/>
        <end position="658"/>
    </location>
</feature>
<name>A0AAN8A723_9SACH</name>
<feature type="compositionally biased region" description="Basic and acidic residues" evidence="7">
    <location>
        <begin position="69"/>
        <end position="80"/>
    </location>
</feature>
<dbReference type="PANTHER" id="PTHR45670:SF1">
    <property type="entry name" value="E3 UBIQUITIN-PROTEIN LIGASE HECTD1"/>
    <property type="match status" value="1"/>
</dbReference>
<dbReference type="GO" id="GO:0061630">
    <property type="term" value="F:ubiquitin protein ligase activity"/>
    <property type="evidence" value="ECO:0007669"/>
    <property type="project" value="UniProtKB-EC"/>
</dbReference>
<feature type="domain" description="HECT" evidence="8">
    <location>
        <begin position="1145"/>
        <end position="1492"/>
    </location>
</feature>
<dbReference type="InterPro" id="IPR035983">
    <property type="entry name" value="Hect_E3_ubiquitin_ligase"/>
</dbReference>
<dbReference type="Gene3D" id="3.30.2410.10">
    <property type="entry name" value="Hect, E3 ligase catalytic domain"/>
    <property type="match status" value="1"/>
</dbReference>
<evidence type="ECO:0000313" key="9">
    <source>
        <dbReference type="EMBL" id="KAK5773550.1"/>
    </source>
</evidence>
<dbReference type="EC" id="2.3.2.26" evidence="3"/>
<dbReference type="SUPFAM" id="SSF48371">
    <property type="entry name" value="ARM repeat"/>
    <property type="match status" value="1"/>
</dbReference>
<dbReference type="GO" id="GO:0016607">
    <property type="term" value="C:nuclear speck"/>
    <property type="evidence" value="ECO:0007669"/>
    <property type="project" value="TreeGrafter"/>
</dbReference>
<evidence type="ECO:0000256" key="3">
    <source>
        <dbReference type="ARBA" id="ARBA00012485"/>
    </source>
</evidence>
<feature type="compositionally biased region" description="Basic and acidic residues" evidence="7">
    <location>
        <begin position="631"/>
        <end position="640"/>
    </location>
</feature>
<feature type="compositionally biased region" description="Acidic residues" evidence="7">
    <location>
        <begin position="974"/>
        <end position="989"/>
    </location>
</feature>
<feature type="region of interest" description="Disordered" evidence="7">
    <location>
        <begin position="968"/>
        <end position="989"/>
    </location>
</feature>
<dbReference type="EMBL" id="JAWIZZ010000074">
    <property type="protein sequence ID" value="KAK5773550.1"/>
    <property type="molecule type" value="Genomic_DNA"/>
</dbReference>
<organism evidence="9 10">
    <name type="scientific">Arxiozyma heterogenica</name>
    <dbReference type="NCBI Taxonomy" id="278026"/>
    <lineage>
        <taxon>Eukaryota</taxon>
        <taxon>Fungi</taxon>
        <taxon>Dikarya</taxon>
        <taxon>Ascomycota</taxon>
        <taxon>Saccharomycotina</taxon>
        <taxon>Saccharomycetes</taxon>
        <taxon>Saccharomycetales</taxon>
        <taxon>Saccharomycetaceae</taxon>
        <taxon>Arxiozyma</taxon>
    </lineage>
</organism>
<evidence type="ECO:0000256" key="6">
    <source>
        <dbReference type="PROSITE-ProRule" id="PRU00104"/>
    </source>
</evidence>
<evidence type="ECO:0000256" key="1">
    <source>
        <dbReference type="ARBA" id="ARBA00000885"/>
    </source>
</evidence>
<evidence type="ECO:0000256" key="4">
    <source>
        <dbReference type="ARBA" id="ARBA00022679"/>
    </source>
</evidence>
<keyword evidence="10" id="KW-1185">Reference proteome</keyword>
<dbReference type="Gene3D" id="3.30.2160.10">
    <property type="entry name" value="Hect, E3 ligase catalytic domain"/>
    <property type="match status" value="1"/>
</dbReference>
<dbReference type="PROSITE" id="PS50237">
    <property type="entry name" value="HECT"/>
    <property type="match status" value="1"/>
</dbReference>
<dbReference type="Gene3D" id="1.25.10.10">
    <property type="entry name" value="Leucine-rich Repeat Variant"/>
    <property type="match status" value="1"/>
</dbReference>
<dbReference type="FunFam" id="3.30.2410.10:FF:000007">
    <property type="entry name" value="Putative E3 ubiquitin-protein ligase HECTD1"/>
    <property type="match status" value="1"/>
</dbReference>
<dbReference type="SUPFAM" id="SSF56204">
    <property type="entry name" value="Hect, E3 ligase catalytic domain"/>
    <property type="match status" value="1"/>
</dbReference>
<feature type="compositionally biased region" description="Basic and acidic residues" evidence="7">
    <location>
        <begin position="19"/>
        <end position="45"/>
    </location>
</feature>
<keyword evidence="5 6" id="KW-0833">Ubl conjugation pathway</keyword>
<evidence type="ECO:0000256" key="2">
    <source>
        <dbReference type="ARBA" id="ARBA00006331"/>
    </source>
</evidence>
<gene>
    <name evidence="9" type="ORF">RI543_005179</name>
</gene>
<dbReference type="Gene3D" id="3.90.1750.10">
    <property type="entry name" value="Hect, E3 ligase catalytic domains"/>
    <property type="match status" value="1"/>
</dbReference>
<dbReference type="InterPro" id="IPR011989">
    <property type="entry name" value="ARM-like"/>
</dbReference>
<accession>A0AAN8A723</accession>
<dbReference type="GO" id="GO:0043161">
    <property type="term" value="P:proteasome-mediated ubiquitin-dependent protein catabolic process"/>
    <property type="evidence" value="ECO:0007669"/>
    <property type="project" value="TreeGrafter"/>
</dbReference>
<comment type="catalytic activity">
    <reaction evidence="1">
        <text>S-ubiquitinyl-[E2 ubiquitin-conjugating enzyme]-L-cysteine + [acceptor protein]-L-lysine = [E2 ubiquitin-conjugating enzyme]-L-cysteine + N(6)-ubiquitinyl-[acceptor protein]-L-lysine.</text>
        <dbReference type="EC" id="2.3.2.26"/>
    </reaction>
</comment>
<feature type="compositionally biased region" description="Acidic residues" evidence="7">
    <location>
        <begin position="641"/>
        <end position="658"/>
    </location>
</feature>
<evidence type="ECO:0000256" key="5">
    <source>
        <dbReference type="ARBA" id="ARBA00022786"/>
    </source>
</evidence>
<dbReference type="InterPro" id="IPR016024">
    <property type="entry name" value="ARM-type_fold"/>
</dbReference>
<sequence>MNHEECESWTSSHGNQDNFETHDSGDNDFPHHESEVEWNISHDDSQDSNSGNEFLYEDHYGSDEDQDSEHERDINEIIDRDETDEEEHEFFGPGMSSRDFMNTLRQHMRNNEHRSGTHEVHDENGRMNLSEVLPELLSMMGSAGDAGLRNRSDANSRSARMAKLVDNVENAESDPYFAMESIIELSENLLMVNQIIIERIFPIKRLLHALVNILGSFKLRDELELQLQCCRCLYNIFEVHPESMSVAVDKDIIQFLQSKLTEISYIDLAEQVLETLELLSRLCGRDILHNGQLSSYIQYFDFFTIHAQRKSVAIIANACAIVKNSDFETIEDLFLTLKPIFVNCTDQTIVSRLLDTLYGICGGIKDVDMLESLFTTEITQHLIELISNSDTALDGKLKCLDILALIVSHCPKIAHTILKSPNLSITLEKCLYQYGKNSNASLHETIMFVPKNLLNSISRFLVLLFPPEVEQLLTVKNTNFRDNNTDFFSNFKEVKEISHLLEKLIPMLCEIYINTINFSTRRNVLIGLTRIATYMNTDVAKYSVDYFIKLLGASLAQSKNFLENGTSNPYEVGVLIIGLLSIVKVLERNFLCIFTIPFKKEGIYDTIKSINQDVLKFQEKNEVSSNQEPEFSDREYREYSDELDQNTEHEEEEEEEDNIYLDDRDIPKEVLPRKLKFKFLNKLTSGEMLDIVVESAELILSMVDSSGEITYEEDEMTKNMVKTLEEMHVDPGSYDDVYRFLLAVNDCIFQRHTVLSGFELVSNQLPTIIANKLSELNLNWTTNLQSAVKTAFGDNLVELIKIFQSALTRVESFSIIDSGLQGEERGMESLGKQIKIHLHYDGDSKTFTPLSTIVVSVHCIASFKVLETFIKDRAVRAKIFSLIIPTSSDEGSGENNGESFSNAKSIKESVLKFYYNDEEIDSKDTIFGALFKILYKKEDKNVRDLWNDIQNIHFKIYEKDNTKIVDLGAKSNPEDEDYDMENEEGDEEKEDPLCNIYDNIESFGSETNQATEDIMKVLRVLRVCFQNDDYFVNSKLSAKLARQLDEPLVIVGGVLPEWTLRLTKEYSFLFPFESRMFFLQCTSFGYGRLIQLWKDKLTAEKQLSSDDPLLQLGRLSRSKILISRENMLLAALRIMDDYSNSAAVLEFQYTDEEGSGLGPTLEFYSTISKDFAQKKLNLWRTSNFDEGNDYVTGLLYPKPVAETDSQKQKIVELFDYLGTFIARSLLDNRIVDFRFNSVFFRLANQIAAGKSYVEYNNIEDGFSILKLVDKSLTQSLRYIYNHKDNKQVIEEMCLTFVLPGSDIELIKNGSKLNVHVGNVTQYIRSIISYIIDIGVKDQIKSFISGFSKVFPYSNLIILTPEELVELFGRVEEDWSTETLYTCITANHGYTMDSATIHNLISIMSSFNLQERRAFLQFITGSPKLPLGGFKALKPKLTVVLKHAESGLTPDEYLPSVMTCANYLKLPKYSSKEIMQQRITQAIHEGAGAFLLS</sequence>
<dbReference type="Pfam" id="PF00632">
    <property type="entry name" value="HECT"/>
    <property type="match status" value="1"/>
</dbReference>
<comment type="similarity">
    <text evidence="2">Belongs to the UPL family. K-HECT subfamily.</text>
</comment>